<feature type="compositionally biased region" description="Pro residues" evidence="4">
    <location>
        <begin position="284"/>
        <end position="300"/>
    </location>
</feature>
<dbReference type="Gene3D" id="3.40.1190.20">
    <property type="match status" value="2"/>
</dbReference>
<dbReference type="SUPFAM" id="SSF53613">
    <property type="entry name" value="Ribokinase-like"/>
    <property type="match status" value="1"/>
</dbReference>
<keyword evidence="2" id="KW-0808">Transferase</keyword>
<evidence type="ECO:0000256" key="3">
    <source>
        <dbReference type="ARBA" id="ARBA00022777"/>
    </source>
</evidence>
<proteinExistence type="inferred from homology"/>
<feature type="compositionally biased region" description="Low complexity" evidence="4">
    <location>
        <begin position="261"/>
        <end position="283"/>
    </location>
</feature>
<evidence type="ECO:0000256" key="1">
    <source>
        <dbReference type="ARBA" id="ARBA00010688"/>
    </source>
</evidence>
<dbReference type="InterPro" id="IPR052700">
    <property type="entry name" value="Carb_kinase_PfkB-like"/>
</dbReference>
<protein>
    <recommendedName>
        <fullName evidence="5">Carbohydrate kinase PfkB domain-containing protein</fullName>
    </recommendedName>
</protein>
<reference evidence="6 7" key="1">
    <citation type="journal article" date="2019" name="Int. J. Syst. Evol. Microbiol.">
        <title>The Global Catalogue of Microorganisms (GCM) 10K type strain sequencing project: providing services to taxonomists for standard genome sequencing and annotation.</title>
        <authorList>
            <consortium name="The Broad Institute Genomics Platform"/>
            <consortium name="The Broad Institute Genome Sequencing Center for Infectious Disease"/>
            <person name="Wu L."/>
            <person name="Ma J."/>
        </authorList>
    </citation>
    <scope>NUCLEOTIDE SEQUENCE [LARGE SCALE GENOMIC DNA]</scope>
    <source>
        <strain evidence="6 7">JCM 14924</strain>
    </source>
</reference>
<dbReference type="Pfam" id="PF00294">
    <property type="entry name" value="PfkB"/>
    <property type="match status" value="2"/>
</dbReference>
<keyword evidence="3" id="KW-0418">Kinase</keyword>
<feature type="domain" description="Carbohydrate kinase PfkB" evidence="5">
    <location>
        <begin position="3"/>
        <end position="234"/>
    </location>
</feature>
<dbReference type="PANTHER" id="PTHR43320:SF2">
    <property type="entry name" value="2-DEHYDRO-3-DEOXYGLUCONOKINASE_2-DEHYDRO-3-DEOXYGALACTONOKINASE"/>
    <property type="match status" value="1"/>
</dbReference>
<dbReference type="RefSeq" id="WP_346164068.1">
    <property type="nucleotide sequence ID" value="NZ_BAAAOQ010000026.1"/>
</dbReference>
<accession>A0ABN3C1N2</accession>
<evidence type="ECO:0000256" key="4">
    <source>
        <dbReference type="SAM" id="MobiDB-lite"/>
    </source>
</evidence>
<dbReference type="InterPro" id="IPR011611">
    <property type="entry name" value="PfkB_dom"/>
</dbReference>
<keyword evidence="7" id="KW-1185">Reference proteome</keyword>
<comment type="caution">
    <text evidence="6">The sequence shown here is derived from an EMBL/GenBank/DDBJ whole genome shotgun (WGS) entry which is preliminary data.</text>
</comment>
<dbReference type="CDD" id="cd01166">
    <property type="entry name" value="KdgK"/>
    <property type="match status" value="1"/>
</dbReference>
<name>A0ABN3C1N2_9ACTN</name>
<organism evidence="6 7">
    <name type="scientific">Streptomyces bangladeshensis</name>
    <dbReference type="NCBI Taxonomy" id="295352"/>
    <lineage>
        <taxon>Bacteria</taxon>
        <taxon>Bacillati</taxon>
        <taxon>Actinomycetota</taxon>
        <taxon>Actinomycetes</taxon>
        <taxon>Kitasatosporales</taxon>
        <taxon>Streptomycetaceae</taxon>
        <taxon>Streptomyces</taxon>
    </lineage>
</organism>
<evidence type="ECO:0000259" key="5">
    <source>
        <dbReference type="Pfam" id="PF00294"/>
    </source>
</evidence>
<gene>
    <name evidence="6" type="ORF">GCM10009787_65110</name>
</gene>
<dbReference type="EMBL" id="BAAAOQ010000026">
    <property type="protein sequence ID" value="GAA2203166.1"/>
    <property type="molecule type" value="Genomic_DNA"/>
</dbReference>
<evidence type="ECO:0000256" key="2">
    <source>
        <dbReference type="ARBA" id="ARBA00022679"/>
    </source>
</evidence>
<evidence type="ECO:0000313" key="7">
    <source>
        <dbReference type="Proteomes" id="UP001501391"/>
    </source>
</evidence>
<comment type="similarity">
    <text evidence="1">Belongs to the carbohydrate kinase PfkB family.</text>
</comment>
<feature type="domain" description="Carbohydrate kinase PfkB" evidence="5">
    <location>
        <begin position="311"/>
        <end position="366"/>
    </location>
</feature>
<dbReference type="PANTHER" id="PTHR43320">
    <property type="entry name" value="SUGAR KINASE"/>
    <property type="match status" value="1"/>
</dbReference>
<sequence length="404" mass="41506">MDVVTLGESMVTFLPGRPGRLADVPSFDRAIGGAESNVACALAEFGHTARWVSRVGADGFGDHLVERIAGYGVDVSAVRRDPDRPTGVYFRTAGDRGTGAHEVAYYRAGSAASVMSTRNVDLAAVRAARVLHLSGITAALSDTCLDLLRALTAPGPDRPLISFDVNHRPGLWRTAEGPRVLLEVARHADVVFVGEDEAEQAWGVTGGPEAIRGVLPEPGVVVVKQGERGATAFAGPGRSAGADRDRATASRPSAPPPSGPPLTAASPAAHPLTAAPPTETSSAAPPPPETSPSALPPSAPPLTAAPHAFEPALRTAVVATTGAGDAFAAGFLSATLRGLPLRTRLRHGHLFAAAALTAPGDLAPPPARDHADRLAALDAGAWGRLRLGPGWTQADRATEEANNP</sequence>
<dbReference type="InterPro" id="IPR029056">
    <property type="entry name" value="Ribokinase-like"/>
</dbReference>
<dbReference type="Proteomes" id="UP001501391">
    <property type="component" value="Unassembled WGS sequence"/>
</dbReference>
<evidence type="ECO:0000313" key="6">
    <source>
        <dbReference type="EMBL" id="GAA2203166.1"/>
    </source>
</evidence>
<feature type="region of interest" description="Disordered" evidence="4">
    <location>
        <begin position="231"/>
        <end position="305"/>
    </location>
</feature>